<keyword evidence="1" id="KW-0614">Plasmid</keyword>
<comment type="caution">
    <text evidence="1">The sequence shown here is derived from an EMBL/GenBank/DDBJ whole genome shotgun (WGS) entry which is preliminary data.</text>
</comment>
<proteinExistence type="predicted"/>
<reference evidence="1" key="1">
    <citation type="journal article" date="2016" name="Appl. Microbiol. Biotechnol.">
        <title>Adhesion of the genome-sequenced Lactococcus lactis subsp. cremoris IBB477 strain is mediated by specific molecular determinants.</title>
        <authorList>
            <person name="Radziwill-Bienkowska J.M."/>
            <person name="Le D.T."/>
            <person name="Szczesny P."/>
            <person name="Duviau M.P."/>
            <person name="Aleksandrzak-Piekarczyk T."/>
            <person name="Loubiere P."/>
            <person name="Mercier-Bonin M."/>
            <person name="Bardowski J.K."/>
            <person name="Kowalczyk M."/>
        </authorList>
    </citation>
    <scope>NUCLEOTIDE SEQUENCE [LARGE SCALE GENOMIC DNA]</scope>
    <source>
        <strain evidence="1">IBB477</strain>
        <plasmid evidence="1">pIBB477a</plasmid>
    </source>
</reference>
<sequence length="105" mass="12697">MTNNKKIKLEDFKNDWFEGTEELQYIKAQVREELTKKGFLIDSSFEYGDNNEWVEVYARLQDKPTALDPYDEEEEKEQEKYAINGMKQDFAEWFEWDIKNNNLVL</sequence>
<name>A0A1E7G111_LACLC</name>
<dbReference type="AlphaFoldDB" id="A0A1E7G111"/>
<evidence type="ECO:0000313" key="1">
    <source>
        <dbReference type="EMBL" id="OEU38482.1"/>
    </source>
</evidence>
<accession>A0A1E7G111</accession>
<dbReference type="Proteomes" id="UP000176236">
    <property type="component" value="Plasmid pIBB477a"/>
</dbReference>
<organism evidence="1">
    <name type="scientific">Lactococcus cremoris subsp. cremoris IBB477</name>
    <dbReference type="NCBI Taxonomy" id="1449093"/>
    <lineage>
        <taxon>Bacteria</taxon>
        <taxon>Bacillati</taxon>
        <taxon>Bacillota</taxon>
        <taxon>Bacilli</taxon>
        <taxon>Lactobacillales</taxon>
        <taxon>Streptococcaceae</taxon>
        <taxon>Lactococcus</taxon>
        <taxon>Lactococcus cremoris subsp. cremoris</taxon>
    </lineage>
</organism>
<dbReference type="EMBL" id="JMMZ01000036">
    <property type="protein sequence ID" value="OEU38482.1"/>
    <property type="molecule type" value="Genomic_DNA"/>
</dbReference>
<protein>
    <submittedName>
        <fullName evidence="1">Uncharacterized protein</fullName>
    </submittedName>
</protein>
<geneLocation type="plasmid" evidence="1">
    <name>pIBB477a</name>
</geneLocation>
<gene>
    <name evidence="1" type="ORF">AJ89_13795</name>
</gene>